<protein>
    <recommendedName>
        <fullName evidence="5">DUF1776-domain-containing protein</fullName>
    </recommendedName>
</protein>
<keyword evidence="4" id="KW-1185">Reference proteome</keyword>
<sequence>MLTPYQPFQLASIPHDVRKYSLEVADSIDRQVDHVANVIRDTLSKQSWIPPSVRPPTRSFPNAGSSGSQSFADRVQAWMLRNRAWSAAIIAFASTTCVLYFGGKKLHGKRRKAKRALSGARKEIVVVAGLAHEPATRSIASDLERRGYIVYVTVSSAEEEQIIQSENRPDIRPLWLDLTASSSPNDLHPSLHGIRSLITQPQSPVVGVPPHTCQLSGLIIVPSPNYVTGPVATIPPSSWVDTVNTRLLSPILTTQHLLPLLTLRNNNSTIVFVYPSISSSLSAPFAGPEVSVTRALSGFATSLRREMRLLHQGTVNVVELKLGNVDFGTQHRGAQNQIVGTEVLAWSEQQRALYGPQYLSSIEQRPVATVGPSKVRGSPAKSLHYAVLDALEPPSRDIFGRKTPKQPVIYVGRGARSYNLIGRWIPGGLVGWMLGLQSGPHPSFASSSSSETGWEKV</sequence>
<evidence type="ECO:0000313" key="3">
    <source>
        <dbReference type="EMBL" id="RJE22193.1"/>
    </source>
</evidence>
<feature type="compositionally biased region" description="Polar residues" evidence="1">
    <location>
        <begin position="59"/>
        <end position="69"/>
    </location>
</feature>
<dbReference type="Pfam" id="PF08643">
    <property type="entry name" value="DUF1776"/>
    <property type="match status" value="1"/>
</dbReference>
<feature type="transmembrane region" description="Helical" evidence="2">
    <location>
        <begin position="84"/>
        <end position="102"/>
    </location>
</feature>
<evidence type="ECO:0000256" key="1">
    <source>
        <dbReference type="SAM" id="MobiDB-lite"/>
    </source>
</evidence>
<keyword evidence="2" id="KW-0472">Membrane</keyword>
<dbReference type="Proteomes" id="UP000266188">
    <property type="component" value="Unassembled WGS sequence"/>
</dbReference>
<dbReference type="AlphaFoldDB" id="A0A3A2ZIS2"/>
<gene>
    <name evidence="3" type="ORF">PHISCL_05479</name>
</gene>
<organism evidence="3 4">
    <name type="scientific">Aspergillus sclerotialis</name>
    <dbReference type="NCBI Taxonomy" id="2070753"/>
    <lineage>
        <taxon>Eukaryota</taxon>
        <taxon>Fungi</taxon>
        <taxon>Dikarya</taxon>
        <taxon>Ascomycota</taxon>
        <taxon>Pezizomycotina</taxon>
        <taxon>Eurotiomycetes</taxon>
        <taxon>Eurotiomycetidae</taxon>
        <taxon>Eurotiales</taxon>
        <taxon>Aspergillaceae</taxon>
        <taxon>Aspergillus</taxon>
        <taxon>Aspergillus subgen. Polypaecilum</taxon>
    </lineage>
</organism>
<proteinExistence type="predicted"/>
<dbReference type="PANTHER" id="PTHR43313:SF1">
    <property type="entry name" value="3BETA-HYDROXYSTEROID DEHYDROGENASE DHS-16"/>
    <property type="match status" value="1"/>
</dbReference>
<dbReference type="SUPFAM" id="SSF51735">
    <property type="entry name" value="NAD(P)-binding Rossmann-fold domains"/>
    <property type="match status" value="1"/>
</dbReference>
<dbReference type="PANTHER" id="PTHR43313">
    <property type="entry name" value="SHORT-CHAIN DEHYDROGENASE/REDUCTASE FAMILY 9C"/>
    <property type="match status" value="1"/>
</dbReference>
<evidence type="ECO:0000313" key="4">
    <source>
        <dbReference type="Proteomes" id="UP000266188"/>
    </source>
</evidence>
<dbReference type="STRING" id="2070753.A0A3A2ZIS2"/>
<dbReference type="InterPro" id="IPR013952">
    <property type="entry name" value="DUF1776_fun"/>
</dbReference>
<dbReference type="OrthoDB" id="5308060at2759"/>
<accession>A0A3A2ZIS2</accession>
<reference evidence="4" key="1">
    <citation type="submission" date="2017-02" db="EMBL/GenBank/DDBJ databases">
        <authorList>
            <person name="Tafer H."/>
            <person name="Lopandic K."/>
        </authorList>
    </citation>
    <scope>NUCLEOTIDE SEQUENCE [LARGE SCALE GENOMIC DNA]</scope>
    <source>
        <strain evidence="4">CBS 366.77</strain>
    </source>
</reference>
<evidence type="ECO:0000256" key="2">
    <source>
        <dbReference type="SAM" id="Phobius"/>
    </source>
</evidence>
<dbReference type="EMBL" id="MVGC01000181">
    <property type="protein sequence ID" value="RJE22193.1"/>
    <property type="molecule type" value="Genomic_DNA"/>
</dbReference>
<comment type="caution">
    <text evidence="3">The sequence shown here is derived from an EMBL/GenBank/DDBJ whole genome shotgun (WGS) entry which is preliminary data.</text>
</comment>
<feature type="region of interest" description="Disordered" evidence="1">
    <location>
        <begin position="50"/>
        <end position="69"/>
    </location>
</feature>
<dbReference type="Gene3D" id="3.40.50.720">
    <property type="entry name" value="NAD(P)-binding Rossmann-like Domain"/>
    <property type="match status" value="1"/>
</dbReference>
<evidence type="ECO:0008006" key="5">
    <source>
        <dbReference type="Google" id="ProtNLM"/>
    </source>
</evidence>
<name>A0A3A2ZIS2_9EURO</name>
<keyword evidence="2" id="KW-1133">Transmembrane helix</keyword>
<keyword evidence="2" id="KW-0812">Transmembrane</keyword>
<dbReference type="InterPro" id="IPR036291">
    <property type="entry name" value="NAD(P)-bd_dom_sf"/>
</dbReference>